<dbReference type="Proteomes" id="UP000569903">
    <property type="component" value="Unassembled WGS sequence"/>
</dbReference>
<dbReference type="RefSeq" id="WP_185388531.1">
    <property type="nucleotide sequence ID" value="NZ_JAARQN010000003.1"/>
</dbReference>
<accession>A0A841YX24</accession>
<gene>
    <name evidence="2" type="ORF">HB850_05605</name>
</gene>
<protein>
    <submittedName>
        <fullName evidence="2">Glycosyltransferase family 4 protein</fullName>
    </submittedName>
</protein>
<evidence type="ECO:0000313" key="2">
    <source>
        <dbReference type="EMBL" id="MBC1457223.1"/>
    </source>
</evidence>
<organism evidence="2 3">
    <name type="scientific">Listeria newyorkensis</name>
    <dbReference type="NCBI Taxonomy" id="1497681"/>
    <lineage>
        <taxon>Bacteria</taxon>
        <taxon>Bacillati</taxon>
        <taxon>Bacillota</taxon>
        <taxon>Bacilli</taxon>
        <taxon>Bacillales</taxon>
        <taxon>Listeriaceae</taxon>
        <taxon>Listeria</taxon>
    </lineage>
</organism>
<comment type="caution">
    <text evidence="2">The sequence shown here is derived from an EMBL/GenBank/DDBJ whole genome shotgun (WGS) entry which is preliminary data.</text>
</comment>
<dbReference type="Gene3D" id="3.40.50.2000">
    <property type="entry name" value="Glycogen Phosphorylase B"/>
    <property type="match status" value="2"/>
</dbReference>
<dbReference type="Pfam" id="PF13439">
    <property type="entry name" value="Glyco_transf_4"/>
    <property type="match status" value="1"/>
</dbReference>
<dbReference type="CDD" id="cd03794">
    <property type="entry name" value="GT4_WbuB-like"/>
    <property type="match status" value="1"/>
</dbReference>
<sequence>MFLDLIGNMRKKNYCKLMNYFSKGYDMKLLYIHQHYEENKGATRSYELSKRFIENGAKVVMISGQGDSHVTKGGLVVKSTHTTYHQKMKKMRRILAFIHFFLWSIILGMREKNIDKIYATSTPLTVGLVGLILSKCKRKPFIFEVRDVWPDVPVKLGFIQNRGMIRLLKWLEMRIYKSAAHIVVLSEGMKQNLLQKNISASKVTIAENFANQKLVQESNEKELEDVLVKNWMKDKFVVVHPGTMGLVNGVDYLIACAEELQYNDSIHFLLIGEGSEKQKMQAQIKEKQLTNIRILDARSKQETLQVVSRCQMGTMLVKNERILWDNSANKFFDFLACGLPVVLNYQGWQKQALEECGAGKGFSHEEVDAYCTYVVSLAADQRSWEQAHQASKKLAEKYDIDRIANRIWRVIMNTRSVPVETLD</sequence>
<proteinExistence type="predicted"/>
<keyword evidence="2" id="KW-0808">Transferase</keyword>
<evidence type="ECO:0000313" key="3">
    <source>
        <dbReference type="Proteomes" id="UP000569903"/>
    </source>
</evidence>
<feature type="domain" description="Glycosyltransferase subfamily 4-like N-terminal" evidence="1">
    <location>
        <begin position="43"/>
        <end position="209"/>
    </location>
</feature>
<evidence type="ECO:0000259" key="1">
    <source>
        <dbReference type="Pfam" id="PF13439"/>
    </source>
</evidence>
<dbReference type="SUPFAM" id="SSF53756">
    <property type="entry name" value="UDP-Glycosyltransferase/glycogen phosphorylase"/>
    <property type="match status" value="1"/>
</dbReference>
<name>A0A841YX24_9LIST</name>
<dbReference type="AlphaFoldDB" id="A0A841YX24"/>
<dbReference type="Pfam" id="PF13692">
    <property type="entry name" value="Glyco_trans_1_4"/>
    <property type="match status" value="1"/>
</dbReference>
<dbReference type="GO" id="GO:0016758">
    <property type="term" value="F:hexosyltransferase activity"/>
    <property type="evidence" value="ECO:0007669"/>
    <property type="project" value="TreeGrafter"/>
</dbReference>
<dbReference type="InterPro" id="IPR050194">
    <property type="entry name" value="Glycosyltransferase_grp1"/>
</dbReference>
<reference evidence="2 3" key="1">
    <citation type="submission" date="2020-03" db="EMBL/GenBank/DDBJ databases">
        <title>Soil Listeria distribution.</title>
        <authorList>
            <person name="Liao J."/>
            <person name="Wiedmann M."/>
        </authorList>
    </citation>
    <scope>NUCLEOTIDE SEQUENCE [LARGE SCALE GENOMIC DNA]</scope>
    <source>
        <strain evidence="2 3">FSL L7-1614</strain>
    </source>
</reference>
<dbReference type="InterPro" id="IPR028098">
    <property type="entry name" value="Glyco_trans_4-like_N"/>
</dbReference>
<dbReference type="PANTHER" id="PTHR45947:SF3">
    <property type="entry name" value="SULFOQUINOVOSYL TRANSFERASE SQD2"/>
    <property type="match status" value="1"/>
</dbReference>
<dbReference type="EMBL" id="JAARQN010000003">
    <property type="protein sequence ID" value="MBC1457223.1"/>
    <property type="molecule type" value="Genomic_DNA"/>
</dbReference>
<dbReference type="PANTHER" id="PTHR45947">
    <property type="entry name" value="SULFOQUINOVOSYL TRANSFERASE SQD2"/>
    <property type="match status" value="1"/>
</dbReference>